<keyword evidence="10" id="KW-0921">Nickel transport</keyword>
<comment type="similarity">
    <text evidence="2">Belongs to the ABC transporter superfamily.</text>
</comment>
<evidence type="ECO:0000256" key="3">
    <source>
        <dbReference type="ARBA" id="ARBA00022448"/>
    </source>
</evidence>
<proteinExistence type="inferred from homology"/>
<dbReference type="OrthoDB" id="8036461at2"/>
<dbReference type="AlphaFoldDB" id="A0A3R8NZ64"/>
<comment type="caution">
    <text evidence="17">The sequence shown here is derived from an EMBL/GenBank/DDBJ whole genome shotgun (WGS) entry which is preliminary data.</text>
</comment>
<keyword evidence="7 17" id="KW-0067">ATP-binding</keyword>
<dbReference type="SMART" id="SM00382">
    <property type="entry name" value="AAA"/>
    <property type="match status" value="1"/>
</dbReference>
<evidence type="ECO:0000256" key="13">
    <source>
        <dbReference type="ARBA" id="ARBA00039098"/>
    </source>
</evidence>
<dbReference type="Gene3D" id="3.40.50.300">
    <property type="entry name" value="P-loop containing nucleotide triphosphate hydrolases"/>
    <property type="match status" value="1"/>
</dbReference>
<keyword evidence="9" id="KW-0406">Ion transport</keyword>
<keyword evidence="5" id="KW-0533">Nickel</keyword>
<name>A0A3R8NZ64_9PSEU</name>
<evidence type="ECO:0000256" key="12">
    <source>
        <dbReference type="ARBA" id="ARBA00038669"/>
    </source>
</evidence>
<dbReference type="PANTHER" id="PTHR43297:SF13">
    <property type="entry name" value="NICKEL ABC TRANSPORTER, ATP-BINDING PROTEIN"/>
    <property type="match status" value="1"/>
</dbReference>
<evidence type="ECO:0000256" key="9">
    <source>
        <dbReference type="ARBA" id="ARBA00023065"/>
    </source>
</evidence>
<dbReference type="SUPFAM" id="SSF52540">
    <property type="entry name" value="P-loop containing nucleoside triphosphate hydrolases"/>
    <property type="match status" value="1"/>
</dbReference>
<evidence type="ECO:0000313" key="18">
    <source>
        <dbReference type="Proteomes" id="UP000274515"/>
    </source>
</evidence>
<dbReference type="RefSeq" id="WP_125093103.1">
    <property type="nucleotide sequence ID" value="NZ_RSAA01000035.1"/>
</dbReference>
<evidence type="ECO:0000313" key="17">
    <source>
        <dbReference type="EMBL" id="RRO13016.1"/>
    </source>
</evidence>
<keyword evidence="11" id="KW-0472">Membrane</keyword>
<gene>
    <name evidence="17" type="ORF">EIL87_25505</name>
</gene>
<keyword evidence="3" id="KW-0813">Transport</keyword>
<dbReference type="GO" id="GO:0016887">
    <property type="term" value="F:ATP hydrolysis activity"/>
    <property type="evidence" value="ECO:0007669"/>
    <property type="project" value="InterPro"/>
</dbReference>
<evidence type="ECO:0000256" key="8">
    <source>
        <dbReference type="ARBA" id="ARBA00022967"/>
    </source>
</evidence>
<evidence type="ECO:0000256" key="6">
    <source>
        <dbReference type="ARBA" id="ARBA00022741"/>
    </source>
</evidence>
<comment type="subcellular location">
    <subcellularLocation>
        <location evidence="1">Cell membrane</location>
        <topology evidence="1">Peripheral membrane protein</topology>
    </subcellularLocation>
</comment>
<sequence>MGGPVAELRGLTVHVDTGRWSETVLEAVDLVVPAGQITVLLGESGCGKSMLVAALTGTLPESAQSTGEVRITSTPVLDQRRWRHLRAGTVGLVPQDGVTAFSADDTVGAQLRELHRLHQAGSVDEACAAACYPTDVIELFPHQHSAGQVQRAALAAALLPAPELLVVDEPTASVETSLSHQIWRNLRAQADTGAGVLAVTQDVHRLLDTGVPDRLRFMREGRITAAGTVAEVSASADPYLQGLLRHVG</sequence>
<feature type="domain" description="ABC transporter" evidence="16">
    <location>
        <begin position="8"/>
        <end position="245"/>
    </location>
</feature>
<evidence type="ECO:0000256" key="14">
    <source>
        <dbReference type="ARBA" id="ARBA00044143"/>
    </source>
</evidence>
<accession>A0A3R8NZ64</accession>
<keyword evidence="4" id="KW-1003">Cell membrane</keyword>
<keyword evidence="6" id="KW-0547">Nucleotide-binding</keyword>
<dbReference type="EMBL" id="RSAA01000035">
    <property type="protein sequence ID" value="RRO13016.1"/>
    <property type="molecule type" value="Genomic_DNA"/>
</dbReference>
<dbReference type="GO" id="GO:0005886">
    <property type="term" value="C:plasma membrane"/>
    <property type="evidence" value="ECO:0007669"/>
    <property type="project" value="UniProtKB-SubCell"/>
</dbReference>
<dbReference type="InterPro" id="IPR003593">
    <property type="entry name" value="AAA+_ATPase"/>
</dbReference>
<evidence type="ECO:0000256" key="1">
    <source>
        <dbReference type="ARBA" id="ARBA00004202"/>
    </source>
</evidence>
<evidence type="ECO:0000256" key="10">
    <source>
        <dbReference type="ARBA" id="ARBA00023112"/>
    </source>
</evidence>
<evidence type="ECO:0000256" key="2">
    <source>
        <dbReference type="ARBA" id="ARBA00005417"/>
    </source>
</evidence>
<keyword evidence="8" id="KW-1278">Translocase</keyword>
<dbReference type="PROSITE" id="PS50893">
    <property type="entry name" value="ABC_TRANSPORTER_2"/>
    <property type="match status" value="1"/>
</dbReference>
<dbReference type="Pfam" id="PF00005">
    <property type="entry name" value="ABC_tran"/>
    <property type="match status" value="1"/>
</dbReference>
<evidence type="ECO:0000256" key="4">
    <source>
        <dbReference type="ARBA" id="ARBA00022475"/>
    </source>
</evidence>
<evidence type="ECO:0000256" key="15">
    <source>
        <dbReference type="ARBA" id="ARBA00048610"/>
    </source>
</evidence>
<comment type="catalytic activity">
    <reaction evidence="15">
        <text>Ni(2+)(out) + ATP + H2O = Ni(2+)(in) + ADP + phosphate + H(+)</text>
        <dbReference type="Rhea" id="RHEA:15557"/>
        <dbReference type="ChEBI" id="CHEBI:15377"/>
        <dbReference type="ChEBI" id="CHEBI:15378"/>
        <dbReference type="ChEBI" id="CHEBI:30616"/>
        <dbReference type="ChEBI" id="CHEBI:43474"/>
        <dbReference type="ChEBI" id="CHEBI:49786"/>
        <dbReference type="ChEBI" id="CHEBI:456216"/>
        <dbReference type="EC" id="7.2.2.11"/>
    </reaction>
    <physiologicalReaction direction="left-to-right" evidence="15">
        <dbReference type="Rhea" id="RHEA:15558"/>
    </physiologicalReaction>
</comment>
<dbReference type="PANTHER" id="PTHR43297">
    <property type="entry name" value="OLIGOPEPTIDE TRANSPORT ATP-BINDING PROTEIN APPD"/>
    <property type="match status" value="1"/>
</dbReference>
<comment type="subunit">
    <text evidence="12">The complex is composed of two ATP-binding proteins (NikD and NikE), two transmembrane proteins (NikB and NikC) and a solute-binding protein (NikA).</text>
</comment>
<evidence type="ECO:0000259" key="16">
    <source>
        <dbReference type="PROSITE" id="PS50893"/>
    </source>
</evidence>
<evidence type="ECO:0000256" key="11">
    <source>
        <dbReference type="ARBA" id="ARBA00023136"/>
    </source>
</evidence>
<protein>
    <recommendedName>
        <fullName evidence="14">Nickel import system ATP-binding protein NikD</fullName>
        <ecNumber evidence="13">7.2.2.11</ecNumber>
    </recommendedName>
</protein>
<dbReference type="InterPro" id="IPR027417">
    <property type="entry name" value="P-loop_NTPase"/>
</dbReference>
<dbReference type="InterPro" id="IPR050388">
    <property type="entry name" value="ABC_Ni/Peptide_Import"/>
</dbReference>
<keyword evidence="18" id="KW-1185">Reference proteome</keyword>
<dbReference type="InterPro" id="IPR003439">
    <property type="entry name" value="ABC_transporter-like_ATP-bd"/>
</dbReference>
<dbReference type="EC" id="7.2.2.11" evidence="13"/>
<reference evidence="17 18" key="1">
    <citation type="submission" date="2018-11" db="EMBL/GenBank/DDBJ databases">
        <title>Saccharopolyspora rhizosphaerae sp. nov., an actinomycete isolated from rhizosphere soil in Thailand.</title>
        <authorList>
            <person name="Intra B."/>
            <person name="Euanorasetr J."/>
            <person name="Take A."/>
            <person name="Inahashi Y."/>
            <person name="Mori M."/>
            <person name="Panbangred W."/>
            <person name="Matsumoto A."/>
        </authorList>
    </citation>
    <scope>NUCLEOTIDE SEQUENCE [LARGE SCALE GENOMIC DNA]</scope>
    <source>
        <strain evidence="17 18">H219</strain>
    </source>
</reference>
<evidence type="ECO:0000256" key="7">
    <source>
        <dbReference type="ARBA" id="ARBA00022840"/>
    </source>
</evidence>
<dbReference type="GO" id="GO:0015413">
    <property type="term" value="F:ABC-type nickel transporter activity"/>
    <property type="evidence" value="ECO:0007669"/>
    <property type="project" value="UniProtKB-EC"/>
</dbReference>
<dbReference type="GO" id="GO:0005524">
    <property type="term" value="F:ATP binding"/>
    <property type="evidence" value="ECO:0007669"/>
    <property type="project" value="UniProtKB-KW"/>
</dbReference>
<organism evidence="17 18">
    <name type="scientific">Saccharopolyspora rhizosphaerae</name>
    <dbReference type="NCBI Taxonomy" id="2492662"/>
    <lineage>
        <taxon>Bacteria</taxon>
        <taxon>Bacillati</taxon>
        <taxon>Actinomycetota</taxon>
        <taxon>Actinomycetes</taxon>
        <taxon>Pseudonocardiales</taxon>
        <taxon>Pseudonocardiaceae</taxon>
        <taxon>Saccharopolyspora</taxon>
    </lineage>
</organism>
<dbReference type="Proteomes" id="UP000274515">
    <property type="component" value="Unassembled WGS sequence"/>
</dbReference>
<evidence type="ECO:0000256" key="5">
    <source>
        <dbReference type="ARBA" id="ARBA00022596"/>
    </source>
</evidence>